<evidence type="ECO:0000313" key="3">
    <source>
        <dbReference type="Proteomes" id="UP000278542"/>
    </source>
</evidence>
<dbReference type="RefSeq" id="WP_170143384.1">
    <property type="nucleotide sequence ID" value="NZ_RBWY01000004.1"/>
</dbReference>
<dbReference type="EMBL" id="RBWY01000004">
    <property type="protein sequence ID" value="RKS84714.1"/>
    <property type="molecule type" value="Genomic_DNA"/>
</dbReference>
<keyword evidence="1" id="KW-1133">Transmembrane helix</keyword>
<accession>A0A495RBZ9</accession>
<keyword evidence="1" id="KW-0472">Membrane</keyword>
<reference evidence="2 3" key="1">
    <citation type="submission" date="2018-10" db="EMBL/GenBank/DDBJ databases">
        <title>Genomic Encyclopedia of Type Strains, Phase IV (KMG-IV): sequencing the most valuable type-strain genomes for metagenomic binning, comparative biology and taxonomic classification.</title>
        <authorList>
            <person name="Goeker M."/>
        </authorList>
    </citation>
    <scope>NUCLEOTIDE SEQUENCE [LARGE SCALE GENOMIC DNA]</scope>
    <source>
        <strain evidence="2 3">DSM 22228</strain>
    </source>
</reference>
<evidence type="ECO:0000256" key="1">
    <source>
        <dbReference type="SAM" id="Phobius"/>
    </source>
</evidence>
<keyword evidence="3" id="KW-1185">Reference proteome</keyword>
<proteinExistence type="predicted"/>
<feature type="transmembrane region" description="Helical" evidence="1">
    <location>
        <begin position="7"/>
        <end position="27"/>
    </location>
</feature>
<protein>
    <recommendedName>
        <fullName evidence="4">YnhF family membrane protein</fullName>
    </recommendedName>
</protein>
<sequence length="29" mass="3059">MSTNLKLSLTVVVAVLVMLTIFGSVVVSH</sequence>
<evidence type="ECO:0008006" key="4">
    <source>
        <dbReference type="Google" id="ProtNLM"/>
    </source>
</evidence>
<gene>
    <name evidence="2" type="ORF">DES39_1929</name>
</gene>
<dbReference type="NCBIfam" id="NF033411">
    <property type="entry name" value="small_mem_YnhF"/>
    <property type="match status" value="1"/>
</dbReference>
<comment type="caution">
    <text evidence="2">The sequence shown here is derived from an EMBL/GenBank/DDBJ whole genome shotgun (WGS) entry which is preliminary data.</text>
</comment>
<evidence type="ECO:0000313" key="2">
    <source>
        <dbReference type="EMBL" id="RKS84714.1"/>
    </source>
</evidence>
<dbReference type="AlphaFoldDB" id="A0A495RBZ9"/>
<dbReference type="InterPro" id="IPR047743">
    <property type="entry name" value="YnhF-like"/>
</dbReference>
<keyword evidence="1" id="KW-0812">Transmembrane</keyword>
<dbReference type="Proteomes" id="UP000278542">
    <property type="component" value="Unassembled WGS sequence"/>
</dbReference>
<name>A0A495RBZ9_9GAMM</name>
<organism evidence="2 3">
    <name type="scientific">Orbus hercynius</name>
    <dbReference type="NCBI Taxonomy" id="593135"/>
    <lineage>
        <taxon>Bacteria</taxon>
        <taxon>Pseudomonadati</taxon>
        <taxon>Pseudomonadota</taxon>
        <taxon>Gammaproteobacteria</taxon>
        <taxon>Orbales</taxon>
        <taxon>Orbaceae</taxon>
        <taxon>Orbus</taxon>
    </lineage>
</organism>